<dbReference type="SUPFAM" id="SSF57667">
    <property type="entry name" value="beta-beta-alpha zinc fingers"/>
    <property type="match status" value="2"/>
</dbReference>
<feature type="compositionally biased region" description="Polar residues" evidence="9">
    <location>
        <begin position="188"/>
        <end position="209"/>
    </location>
</feature>
<feature type="compositionally biased region" description="Polar residues" evidence="9">
    <location>
        <begin position="121"/>
        <end position="146"/>
    </location>
</feature>
<dbReference type="PANTHER" id="PTHR24392:SF31">
    <property type="entry name" value="C2H2-TYPE DOMAIN-CONTAINING PROTEIN"/>
    <property type="match status" value="1"/>
</dbReference>
<dbReference type="AlphaFoldDB" id="A0A8J9ZAU0"/>
<feature type="domain" description="C2H2-type" evidence="10">
    <location>
        <begin position="400"/>
        <end position="427"/>
    </location>
</feature>
<dbReference type="PROSITE" id="PS50157">
    <property type="entry name" value="ZINC_FINGER_C2H2_2"/>
    <property type="match status" value="3"/>
</dbReference>
<keyword evidence="4 8" id="KW-0863">Zinc-finger</keyword>
<keyword evidence="6" id="KW-0238">DNA-binding</keyword>
<reference evidence="11" key="1">
    <citation type="submission" date="2022-01" db="EMBL/GenBank/DDBJ databases">
        <authorList>
            <person name="Braso-Vives M."/>
        </authorList>
    </citation>
    <scope>NUCLEOTIDE SEQUENCE</scope>
</reference>
<evidence type="ECO:0000256" key="8">
    <source>
        <dbReference type="PROSITE-ProRule" id="PRU00042"/>
    </source>
</evidence>
<evidence type="ECO:0000313" key="12">
    <source>
        <dbReference type="Proteomes" id="UP000838412"/>
    </source>
</evidence>
<dbReference type="Pfam" id="PF13909">
    <property type="entry name" value="zf-H2C2_5"/>
    <property type="match status" value="2"/>
</dbReference>
<evidence type="ECO:0000256" key="3">
    <source>
        <dbReference type="ARBA" id="ARBA00022737"/>
    </source>
</evidence>
<dbReference type="InterPro" id="IPR013087">
    <property type="entry name" value="Znf_C2H2_type"/>
</dbReference>
<dbReference type="EMBL" id="OV696703">
    <property type="protein sequence ID" value="CAH1251117.1"/>
    <property type="molecule type" value="Genomic_DNA"/>
</dbReference>
<dbReference type="PANTHER" id="PTHR24392">
    <property type="entry name" value="ZINC FINGER PROTEIN"/>
    <property type="match status" value="1"/>
</dbReference>
<sequence length="462" mass="51573">MSQKEPYGLSKVVTLAVLPRLYMEELVLELGRRNIAAQNSPNREDLINTLADVIMHEFCGLTTVSFQNTSNNEEHPSESTEADSRSCENSTPTTDVLNSRLRIPGAVSNVSAVQKRKWRENQTATSSSVEITPPRQSQENIVTNVSAIHKRKQRENETATSSSVTITPPRQSHLENTEEPRSKKQQTDKQCSATVTSTEEPSQDNLSRQLSKESVENESLQLENSPSSDVVFVKVEPTLDRENVGQNSWRDFRQTEVVQDQADVGRGASDYLVRMEDYDMQGEGRRRGDVHGGLGNTGEVVSEWCVEQNVILDGGVSMEMGQTFLNQQQEMEMPEASCSTGKLHRCPHCSYTTTWSSVLTRHLRTHTGEKPFKCSDCDYSASQKGTLDRHMAVHRGERPFVCVECGYRAADKSRLTRHFKTHSLNRLYVCELCGFSTQDGSLLVAHEATHVAHPVDPGGNPC</sequence>
<keyword evidence="5" id="KW-0862">Zinc</keyword>
<evidence type="ECO:0000256" key="7">
    <source>
        <dbReference type="ARBA" id="ARBA00023242"/>
    </source>
</evidence>
<evidence type="ECO:0000256" key="2">
    <source>
        <dbReference type="ARBA" id="ARBA00022723"/>
    </source>
</evidence>
<dbReference type="GO" id="GO:0003677">
    <property type="term" value="F:DNA binding"/>
    <property type="evidence" value="ECO:0007669"/>
    <property type="project" value="UniProtKB-KW"/>
</dbReference>
<evidence type="ECO:0000256" key="6">
    <source>
        <dbReference type="ARBA" id="ARBA00023125"/>
    </source>
</evidence>
<dbReference type="GO" id="GO:0005634">
    <property type="term" value="C:nucleus"/>
    <property type="evidence" value="ECO:0007669"/>
    <property type="project" value="UniProtKB-SubCell"/>
</dbReference>
<dbReference type="InterPro" id="IPR036236">
    <property type="entry name" value="Znf_C2H2_sf"/>
</dbReference>
<feature type="domain" description="C2H2-type" evidence="10">
    <location>
        <begin position="372"/>
        <end position="399"/>
    </location>
</feature>
<feature type="compositionally biased region" description="Basic and acidic residues" evidence="9">
    <location>
        <begin position="72"/>
        <end position="86"/>
    </location>
</feature>
<dbReference type="FunFam" id="3.30.160.60:FF:001839">
    <property type="entry name" value="Uncharacterized protein"/>
    <property type="match status" value="1"/>
</dbReference>
<feature type="compositionally biased region" description="Polar residues" evidence="9">
    <location>
        <begin position="158"/>
        <end position="170"/>
    </location>
</feature>
<feature type="compositionally biased region" description="Basic and acidic residues" evidence="9">
    <location>
        <begin position="172"/>
        <end position="187"/>
    </location>
</feature>
<accession>A0A8J9ZAU0</accession>
<evidence type="ECO:0000256" key="4">
    <source>
        <dbReference type="ARBA" id="ARBA00022771"/>
    </source>
</evidence>
<dbReference type="Proteomes" id="UP000838412">
    <property type="component" value="Chromosome 18"/>
</dbReference>
<dbReference type="GO" id="GO:0008270">
    <property type="term" value="F:zinc ion binding"/>
    <property type="evidence" value="ECO:0007669"/>
    <property type="project" value="UniProtKB-KW"/>
</dbReference>
<dbReference type="FunFam" id="3.30.160.60:FF:003873">
    <property type="match status" value="1"/>
</dbReference>
<gene>
    <name evidence="11" type="primary">PRDM9</name>
    <name evidence="11" type="ORF">BLAG_LOCUS11602</name>
</gene>
<evidence type="ECO:0000256" key="5">
    <source>
        <dbReference type="ARBA" id="ARBA00022833"/>
    </source>
</evidence>
<evidence type="ECO:0000256" key="9">
    <source>
        <dbReference type="SAM" id="MobiDB-lite"/>
    </source>
</evidence>
<dbReference type="FunFam" id="3.30.160.60:FF:001309">
    <property type="entry name" value="Uncharacterized protein"/>
    <property type="match status" value="1"/>
</dbReference>
<keyword evidence="7" id="KW-0539">Nucleus</keyword>
<name>A0A8J9ZAU0_BRALA</name>
<proteinExistence type="predicted"/>
<dbReference type="OrthoDB" id="10039931at2759"/>
<keyword evidence="12" id="KW-1185">Reference proteome</keyword>
<evidence type="ECO:0000256" key="1">
    <source>
        <dbReference type="ARBA" id="ARBA00004123"/>
    </source>
</evidence>
<feature type="domain" description="C2H2-type" evidence="10">
    <location>
        <begin position="344"/>
        <end position="371"/>
    </location>
</feature>
<evidence type="ECO:0000259" key="10">
    <source>
        <dbReference type="PROSITE" id="PS50157"/>
    </source>
</evidence>
<protein>
    <submittedName>
        <fullName evidence="11">PRDM9 protein</fullName>
    </submittedName>
</protein>
<feature type="region of interest" description="Disordered" evidence="9">
    <location>
        <begin position="69"/>
        <end position="225"/>
    </location>
</feature>
<feature type="compositionally biased region" description="Polar residues" evidence="9">
    <location>
        <begin position="87"/>
        <end position="97"/>
    </location>
</feature>
<keyword evidence="2" id="KW-0479">Metal-binding</keyword>
<evidence type="ECO:0000313" key="11">
    <source>
        <dbReference type="EMBL" id="CAH1251117.1"/>
    </source>
</evidence>
<organism evidence="11 12">
    <name type="scientific">Branchiostoma lanceolatum</name>
    <name type="common">Common lancelet</name>
    <name type="synonym">Amphioxus lanceolatum</name>
    <dbReference type="NCBI Taxonomy" id="7740"/>
    <lineage>
        <taxon>Eukaryota</taxon>
        <taxon>Metazoa</taxon>
        <taxon>Chordata</taxon>
        <taxon>Cephalochordata</taxon>
        <taxon>Leptocardii</taxon>
        <taxon>Amphioxiformes</taxon>
        <taxon>Branchiostomatidae</taxon>
        <taxon>Branchiostoma</taxon>
    </lineage>
</organism>
<dbReference type="Gene3D" id="3.30.160.60">
    <property type="entry name" value="Classic Zinc Finger"/>
    <property type="match status" value="3"/>
</dbReference>
<comment type="subcellular location">
    <subcellularLocation>
        <location evidence="1">Nucleus</location>
    </subcellularLocation>
</comment>
<dbReference type="SMART" id="SM00355">
    <property type="entry name" value="ZnF_C2H2"/>
    <property type="match status" value="4"/>
</dbReference>
<keyword evidence="3" id="KW-0677">Repeat</keyword>